<organism evidence="8 9">
    <name type="scientific">Rhodococcus pseudokoreensis</name>
    <dbReference type="NCBI Taxonomy" id="2811421"/>
    <lineage>
        <taxon>Bacteria</taxon>
        <taxon>Bacillati</taxon>
        <taxon>Actinomycetota</taxon>
        <taxon>Actinomycetes</taxon>
        <taxon>Mycobacteriales</taxon>
        <taxon>Nocardiaceae</taxon>
        <taxon>Rhodococcus</taxon>
    </lineage>
</organism>
<protein>
    <submittedName>
        <fullName evidence="8">DoxX family membrane protein</fullName>
    </submittedName>
</protein>
<name>A0A974WB65_9NOCA</name>
<feature type="compositionally biased region" description="Basic and acidic residues" evidence="7">
    <location>
        <begin position="291"/>
        <end position="320"/>
    </location>
</feature>
<evidence type="ECO:0000256" key="1">
    <source>
        <dbReference type="ARBA" id="ARBA00004651"/>
    </source>
</evidence>
<keyword evidence="4" id="KW-0812">Transmembrane</keyword>
<sequence length="320" mass="33594">MLVRRIARPLLSAIFISGGIDALRNPAQKAQAAAPLIDKSTEALPGSVTQKIPSDPETLVKINAAVQIGGGVLLATGKAPRLASLALAGSLVPTTVVGHDFWNETDPAKKAAQRTQFLKNVSLLGGLLIAAVDTEGKPSLGWRGRRAARHAQETVAAALPLGSGHDHHGPEIGEALAAASERARILSGEAAERGSGLLEVAKEHGAELAKVAADRGAEWAEVAKEHGAEWADVARERGAEWADVAKEHGAEWADVARERGAELVEAAKEHGPELAEVAREKGGEWAGTAAERGEVLSKRARKQAETALEKARAKRDELSH</sequence>
<dbReference type="InterPro" id="IPR032808">
    <property type="entry name" value="DoxX"/>
</dbReference>
<dbReference type="PANTHER" id="PTHR33452">
    <property type="entry name" value="OXIDOREDUCTASE CATD-RELATED"/>
    <property type="match status" value="1"/>
</dbReference>
<accession>A0A974WB65</accession>
<reference evidence="8 9" key="2">
    <citation type="journal article" date="2022" name="Arch. Microbiol.">
        <title>Rhodococcus pseudokoreensis sp. nov. isolated from the rhizosphere of young M26 apple rootstocks.</title>
        <authorList>
            <person name="Kampfer P."/>
            <person name="Glaeser S.P."/>
            <person name="Blom J."/>
            <person name="Wolf J."/>
            <person name="Benning S."/>
            <person name="Schloter M."/>
            <person name="Neumann-Schaal M."/>
        </authorList>
    </citation>
    <scope>NUCLEOTIDE SEQUENCE [LARGE SCALE GENOMIC DNA]</scope>
    <source>
        <strain evidence="8 9">R79</strain>
    </source>
</reference>
<comment type="subcellular location">
    <subcellularLocation>
        <location evidence="1">Cell membrane</location>
        <topology evidence="1">Multi-pass membrane protein</topology>
    </subcellularLocation>
</comment>
<keyword evidence="3" id="KW-1003">Cell membrane</keyword>
<proteinExistence type="inferred from homology"/>
<evidence type="ECO:0000256" key="6">
    <source>
        <dbReference type="ARBA" id="ARBA00023136"/>
    </source>
</evidence>
<keyword evidence="9" id="KW-1185">Reference proteome</keyword>
<evidence type="ECO:0000256" key="3">
    <source>
        <dbReference type="ARBA" id="ARBA00022475"/>
    </source>
</evidence>
<dbReference type="RefSeq" id="WP_206010909.1">
    <property type="nucleotide sequence ID" value="NZ_CP070619.1"/>
</dbReference>
<feature type="region of interest" description="Disordered" evidence="7">
    <location>
        <begin position="279"/>
        <end position="320"/>
    </location>
</feature>
<evidence type="ECO:0000256" key="7">
    <source>
        <dbReference type="SAM" id="MobiDB-lite"/>
    </source>
</evidence>
<dbReference type="EMBL" id="CP070619">
    <property type="protein sequence ID" value="QSE94606.1"/>
    <property type="molecule type" value="Genomic_DNA"/>
</dbReference>
<keyword evidence="6" id="KW-0472">Membrane</keyword>
<comment type="similarity">
    <text evidence="2">Belongs to the DoxX family.</text>
</comment>
<gene>
    <name evidence="8" type="ORF">JWS13_41370</name>
</gene>
<reference evidence="8 9" key="1">
    <citation type="journal article" date="2021" name="Microbiol. Resour. Announc.">
        <title>Complete Genome Sequences of Two Rhodococcus sp. Strains with Large and Linear Chromosomes, Isolated from Apple Rhizosphere.</title>
        <authorList>
            <person name="Benning S."/>
            <person name="Brugnone N."/>
            <person name="Siani R."/>
            <person name="Kublik S."/>
            <person name="Schloter M."/>
            <person name="Rad V."/>
        </authorList>
    </citation>
    <scope>NUCLEOTIDE SEQUENCE [LARGE SCALE GENOMIC DNA]</scope>
    <source>
        <strain evidence="8 9">R79</strain>
    </source>
</reference>
<evidence type="ECO:0000256" key="4">
    <source>
        <dbReference type="ARBA" id="ARBA00022692"/>
    </source>
</evidence>
<evidence type="ECO:0000256" key="5">
    <source>
        <dbReference type="ARBA" id="ARBA00022989"/>
    </source>
</evidence>
<evidence type="ECO:0000256" key="2">
    <source>
        <dbReference type="ARBA" id="ARBA00006679"/>
    </source>
</evidence>
<evidence type="ECO:0000313" key="9">
    <source>
        <dbReference type="Proteomes" id="UP000662986"/>
    </source>
</evidence>
<dbReference type="Pfam" id="PF07681">
    <property type="entry name" value="DoxX"/>
    <property type="match status" value="1"/>
</dbReference>
<dbReference type="PANTHER" id="PTHR33452:SF1">
    <property type="entry name" value="INNER MEMBRANE PROTEIN YPHA-RELATED"/>
    <property type="match status" value="1"/>
</dbReference>
<dbReference type="Proteomes" id="UP000662986">
    <property type="component" value="Chromosome"/>
</dbReference>
<evidence type="ECO:0000313" key="8">
    <source>
        <dbReference type="EMBL" id="QSE94606.1"/>
    </source>
</evidence>
<dbReference type="InterPro" id="IPR051907">
    <property type="entry name" value="DoxX-like_oxidoreductase"/>
</dbReference>
<keyword evidence="5" id="KW-1133">Transmembrane helix</keyword>